<sequence>MLVTIFGVVIGFVVGAIVAVNVVIYSGIDRGYEASPSDVFSQNPVAGILALTALIAGPVTGVYLARRVRGH</sequence>
<keyword evidence="1" id="KW-1133">Transmembrane helix</keyword>
<dbReference type="EMBL" id="UOEI01000142">
    <property type="protein sequence ID" value="VAV95247.1"/>
    <property type="molecule type" value="Genomic_DNA"/>
</dbReference>
<feature type="transmembrane region" description="Helical" evidence="1">
    <location>
        <begin position="45"/>
        <end position="65"/>
    </location>
</feature>
<feature type="transmembrane region" description="Helical" evidence="1">
    <location>
        <begin position="5"/>
        <end position="25"/>
    </location>
</feature>
<dbReference type="AlphaFoldDB" id="A0A3B0RSU6"/>
<proteinExistence type="predicted"/>
<gene>
    <name evidence="2" type="ORF">MNBD_ACTINO01-609</name>
</gene>
<organism evidence="2">
    <name type="scientific">hydrothermal vent metagenome</name>
    <dbReference type="NCBI Taxonomy" id="652676"/>
    <lineage>
        <taxon>unclassified sequences</taxon>
        <taxon>metagenomes</taxon>
        <taxon>ecological metagenomes</taxon>
    </lineage>
</organism>
<reference evidence="2" key="1">
    <citation type="submission" date="2018-06" db="EMBL/GenBank/DDBJ databases">
        <authorList>
            <person name="Zhirakovskaya E."/>
        </authorList>
    </citation>
    <scope>NUCLEOTIDE SEQUENCE</scope>
</reference>
<keyword evidence="1" id="KW-0472">Membrane</keyword>
<name>A0A3B0RSU6_9ZZZZ</name>
<evidence type="ECO:0000313" key="2">
    <source>
        <dbReference type="EMBL" id="VAV95247.1"/>
    </source>
</evidence>
<accession>A0A3B0RSU6</accession>
<protein>
    <submittedName>
        <fullName evidence="2">Uncharacterized protein</fullName>
    </submittedName>
</protein>
<evidence type="ECO:0000256" key="1">
    <source>
        <dbReference type="SAM" id="Phobius"/>
    </source>
</evidence>
<keyword evidence="1" id="KW-0812">Transmembrane</keyword>